<evidence type="ECO:0000256" key="4">
    <source>
        <dbReference type="ARBA" id="ARBA00022840"/>
    </source>
</evidence>
<dbReference type="GO" id="GO:0005524">
    <property type="term" value="F:ATP binding"/>
    <property type="evidence" value="ECO:0007669"/>
    <property type="project" value="UniProtKB-KW"/>
</dbReference>
<sequence length="252" mass="28943">TFLDEYLEDAKTRELFRREASVWTDLERHPYIVRVYLVDEVAGRLYVAMEYIAPNEQGLNTLTHYLDKQPPNLAQSLKWAIQFCFGMEYAYSRGVRCHRDIKPSNIMISHDKTVKITDFGLAGVLGASKAMSGVKLRIQQGRVGFSIMEGKSCGTPTHMPPEQFIDAAKCDERSDIYAFGIVLYQMATEGKRPFSASQPRDNSVEEARRFWNSMLKLQSEASVPRLDSPIFPIIQRCLQKEPDKRYQTFKEL</sequence>
<feature type="non-terminal residue" evidence="6">
    <location>
        <position position="252"/>
    </location>
</feature>
<keyword evidence="3" id="KW-0418">Kinase</keyword>
<name>X0X1H7_9ZZZZ</name>
<keyword evidence="2" id="KW-0547">Nucleotide-binding</keyword>
<evidence type="ECO:0000259" key="5">
    <source>
        <dbReference type="PROSITE" id="PS50011"/>
    </source>
</evidence>
<dbReference type="Gene3D" id="1.10.510.10">
    <property type="entry name" value="Transferase(Phosphotransferase) domain 1"/>
    <property type="match status" value="1"/>
</dbReference>
<dbReference type="InterPro" id="IPR011009">
    <property type="entry name" value="Kinase-like_dom_sf"/>
</dbReference>
<dbReference type="EMBL" id="BARS01041868">
    <property type="protein sequence ID" value="GAG36870.1"/>
    <property type="molecule type" value="Genomic_DNA"/>
</dbReference>
<feature type="domain" description="Protein kinase" evidence="5">
    <location>
        <begin position="1"/>
        <end position="252"/>
    </location>
</feature>
<dbReference type="CDD" id="cd14014">
    <property type="entry name" value="STKc_PknB_like"/>
    <property type="match status" value="1"/>
</dbReference>
<dbReference type="InterPro" id="IPR000719">
    <property type="entry name" value="Prot_kinase_dom"/>
</dbReference>
<dbReference type="SUPFAM" id="SSF56112">
    <property type="entry name" value="Protein kinase-like (PK-like)"/>
    <property type="match status" value="1"/>
</dbReference>
<dbReference type="AlphaFoldDB" id="X0X1H7"/>
<evidence type="ECO:0000313" key="6">
    <source>
        <dbReference type="EMBL" id="GAG36870.1"/>
    </source>
</evidence>
<evidence type="ECO:0000256" key="3">
    <source>
        <dbReference type="ARBA" id="ARBA00022777"/>
    </source>
</evidence>
<gene>
    <name evidence="6" type="ORF">S01H1_63594</name>
</gene>
<dbReference type="GO" id="GO:0004674">
    <property type="term" value="F:protein serine/threonine kinase activity"/>
    <property type="evidence" value="ECO:0007669"/>
    <property type="project" value="TreeGrafter"/>
</dbReference>
<proteinExistence type="predicted"/>
<dbReference type="PANTHER" id="PTHR43289">
    <property type="entry name" value="MITOGEN-ACTIVATED PROTEIN KINASE KINASE KINASE 20-RELATED"/>
    <property type="match status" value="1"/>
</dbReference>
<protein>
    <recommendedName>
        <fullName evidence="5">Protein kinase domain-containing protein</fullName>
    </recommendedName>
</protein>
<feature type="non-terminal residue" evidence="6">
    <location>
        <position position="1"/>
    </location>
</feature>
<dbReference type="Pfam" id="PF00069">
    <property type="entry name" value="Pkinase"/>
    <property type="match status" value="1"/>
</dbReference>
<evidence type="ECO:0000256" key="2">
    <source>
        <dbReference type="ARBA" id="ARBA00022741"/>
    </source>
</evidence>
<keyword evidence="4" id="KW-0067">ATP-binding</keyword>
<dbReference type="Gene3D" id="3.30.200.20">
    <property type="entry name" value="Phosphorylase Kinase, domain 1"/>
    <property type="match status" value="1"/>
</dbReference>
<organism evidence="6">
    <name type="scientific">marine sediment metagenome</name>
    <dbReference type="NCBI Taxonomy" id="412755"/>
    <lineage>
        <taxon>unclassified sequences</taxon>
        <taxon>metagenomes</taxon>
        <taxon>ecological metagenomes</taxon>
    </lineage>
</organism>
<accession>X0X1H7</accession>
<keyword evidence="1" id="KW-0808">Transferase</keyword>
<reference evidence="6" key="1">
    <citation type="journal article" date="2014" name="Front. Microbiol.">
        <title>High frequency of phylogenetically diverse reductive dehalogenase-homologous genes in deep subseafloor sedimentary metagenomes.</title>
        <authorList>
            <person name="Kawai M."/>
            <person name="Futagami T."/>
            <person name="Toyoda A."/>
            <person name="Takaki Y."/>
            <person name="Nishi S."/>
            <person name="Hori S."/>
            <person name="Arai W."/>
            <person name="Tsubouchi T."/>
            <person name="Morono Y."/>
            <person name="Uchiyama I."/>
            <person name="Ito T."/>
            <person name="Fujiyama A."/>
            <person name="Inagaki F."/>
            <person name="Takami H."/>
        </authorList>
    </citation>
    <scope>NUCLEOTIDE SEQUENCE</scope>
    <source>
        <strain evidence="6">Expedition CK06-06</strain>
    </source>
</reference>
<dbReference type="PANTHER" id="PTHR43289:SF6">
    <property type="entry name" value="SERINE_THREONINE-PROTEIN KINASE NEKL-3"/>
    <property type="match status" value="1"/>
</dbReference>
<dbReference type="SMART" id="SM00220">
    <property type="entry name" value="S_TKc"/>
    <property type="match status" value="1"/>
</dbReference>
<dbReference type="PROSITE" id="PS50011">
    <property type="entry name" value="PROTEIN_KINASE_DOM"/>
    <property type="match status" value="1"/>
</dbReference>
<evidence type="ECO:0000256" key="1">
    <source>
        <dbReference type="ARBA" id="ARBA00022679"/>
    </source>
</evidence>
<comment type="caution">
    <text evidence="6">The sequence shown here is derived from an EMBL/GenBank/DDBJ whole genome shotgun (WGS) entry which is preliminary data.</text>
</comment>